<keyword evidence="3" id="KW-1185">Reference proteome</keyword>
<dbReference type="Proteomes" id="UP000008022">
    <property type="component" value="Unassembled WGS sequence"/>
</dbReference>
<protein>
    <submittedName>
        <fullName evidence="2">Uncharacterized protein</fullName>
    </submittedName>
</protein>
<reference evidence="2" key="2">
    <citation type="submission" date="2015-06" db="UniProtKB">
        <authorList>
            <consortium name="EnsemblPlants"/>
        </authorList>
    </citation>
    <scope>IDENTIFICATION</scope>
</reference>
<dbReference type="EnsemblPlants" id="ORUFI02G03220.2">
    <property type="protein sequence ID" value="ORUFI02G03220.2"/>
    <property type="gene ID" value="ORUFI02G03220"/>
</dbReference>
<dbReference type="AlphaFoldDB" id="A0A0E0N9L9"/>
<feature type="region of interest" description="Disordered" evidence="1">
    <location>
        <begin position="1"/>
        <end position="104"/>
    </location>
</feature>
<evidence type="ECO:0000313" key="2">
    <source>
        <dbReference type="EnsemblPlants" id="ORUFI02G03220.2"/>
    </source>
</evidence>
<evidence type="ECO:0000256" key="1">
    <source>
        <dbReference type="SAM" id="MobiDB-lite"/>
    </source>
</evidence>
<sequence length="182" mass="19637">MRRRLTQPRAPAVPIRKPRRANRASRETGSKKSSAWRSLRNSTAATTTGAWRRCRFRPRVRHPSPPHADRKTWSSTTPPRASPPGRLPTPPVLRRGPLPARRRPAASHLLPAVLRRYPLPRVLSPSFRAPPPTSSPLCCAAAPFLCAVTAAGSYEGREGEREGGFSGDGDGGGAADEDGAEG</sequence>
<evidence type="ECO:0000313" key="3">
    <source>
        <dbReference type="Proteomes" id="UP000008022"/>
    </source>
</evidence>
<accession>A0A0E0N9L9</accession>
<dbReference type="HOGENOM" id="CLU_1484321_0_0_1"/>
<feature type="compositionally biased region" description="Pro residues" evidence="1">
    <location>
        <begin position="80"/>
        <end position="91"/>
    </location>
</feature>
<feature type="compositionally biased region" description="Polar residues" evidence="1">
    <location>
        <begin position="31"/>
        <end position="49"/>
    </location>
</feature>
<feature type="compositionally biased region" description="Basic residues" evidence="1">
    <location>
        <begin position="52"/>
        <end position="64"/>
    </location>
</feature>
<reference evidence="3" key="1">
    <citation type="submission" date="2013-06" db="EMBL/GenBank/DDBJ databases">
        <authorList>
            <person name="Zhao Q."/>
        </authorList>
    </citation>
    <scope>NUCLEOTIDE SEQUENCE</scope>
    <source>
        <strain evidence="3">cv. W1943</strain>
    </source>
</reference>
<proteinExistence type="predicted"/>
<feature type="compositionally biased region" description="Gly residues" evidence="1">
    <location>
        <begin position="164"/>
        <end position="174"/>
    </location>
</feature>
<feature type="region of interest" description="Disordered" evidence="1">
    <location>
        <begin position="155"/>
        <end position="182"/>
    </location>
</feature>
<name>A0A0E0N9L9_ORYRU</name>
<organism evidence="2 3">
    <name type="scientific">Oryza rufipogon</name>
    <name type="common">Brownbeard rice</name>
    <name type="synonym">Asian wild rice</name>
    <dbReference type="NCBI Taxonomy" id="4529"/>
    <lineage>
        <taxon>Eukaryota</taxon>
        <taxon>Viridiplantae</taxon>
        <taxon>Streptophyta</taxon>
        <taxon>Embryophyta</taxon>
        <taxon>Tracheophyta</taxon>
        <taxon>Spermatophyta</taxon>
        <taxon>Magnoliopsida</taxon>
        <taxon>Liliopsida</taxon>
        <taxon>Poales</taxon>
        <taxon>Poaceae</taxon>
        <taxon>BOP clade</taxon>
        <taxon>Oryzoideae</taxon>
        <taxon>Oryzeae</taxon>
        <taxon>Oryzinae</taxon>
        <taxon>Oryza</taxon>
    </lineage>
</organism>
<dbReference type="Gramene" id="ORUFI02G03220.2">
    <property type="protein sequence ID" value="ORUFI02G03220.2"/>
    <property type="gene ID" value="ORUFI02G03220"/>
</dbReference>